<accession>A0A7X6RDQ3</accession>
<evidence type="ECO:0000256" key="4">
    <source>
        <dbReference type="PROSITE-ProRule" id="PRU00335"/>
    </source>
</evidence>
<keyword evidence="1" id="KW-0805">Transcription regulation</keyword>
<dbReference type="InterPro" id="IPR050109">
    <property type="entry name" value="HTH-type_TetR-like_transc_reg"/>
</dbReference>
<dbReference type="PRINTS" id="PR00455">
    <property type="entry name" value="HTHTETR"/>
</dbReference>
<evidence type="ECO:0000313" key="7">
    <source>
        <dbReference type="EMBL" id="MET3943341.1"/>
    </source>
</evidence>
<evidence type="ECO:0000256" key="1">
    <source>
        <dbReference type="ARBA" id="ARBA00023015"/>
    </source>
</evidence>
<evidence type="ECO:0000313" key="8">
    <source>
        <dbReference type="EMBL" id="NKY67906.1"/>
    </source>
</evidence>
<dbReference type="InterPro" id="IPR009057">
    <property type="entry name" value="Homeodomain-like_sf"/>
</dbReference>
<dbReference type="PANTHER" id="PTHR30055">
    <property type="entry name" value="HTH-TYPE TRANSCRIPTIONAL REGULATOR RUTR"/>
    <property type="match status" value="1"/>
</dbReference>
<dbReference type="InterPro" id="IPR054129">
    <property type="entry name" value="DesT_TetR_C"/>
</dbReference>
<name>A0A7X6RDQ3_9CORY</name>
<gene>
    <name evidence="8" type="ORF">HF989_00690</name>
    <name evidence="7" type="ORF">JOF50_000140</name>
</gene>
<feature type="domain" description="HTH tetR-type" evidence="6">
    <location>
        <begin position="9"/>
        <end position="69"/>
    </location>
</feature>
<dbReference type="EMBL" id="JBEPNZ010000001">
    <property type="protein sequence ID" value="MET3943341.1"/>
    <property type="molecule type" value="Genomic_DNA"/>
</dbReference>
<keyword evidence="3" id="KW-0804">Transcription</keyword>
<dbReference type="InterPro" id="IPR023772">
    <property type="entry name" value="DNA-bd_HTH_TetR-type_CS"/>
</dbReference>
<proteinExistence type="predicted"/>
<evidence type="ECO:0000256" key="5">
    <source>
        <dbReference type="SAM" id="MobiDB-lite"/>
    </source>
</evidence>
<dbReference type="Pfam" id="PF00440">
    <property type="entry name" value="TetR_N"/>
    <property type="match status" value="1"/>
</dbReference>
<dbReference type="EMBL" id="JAAXPF010000001">
    <property type="protein sequence ID" value="NKY67906.1"/>
    <property type="molecule type" value="Genomic_DNA"/>
</dbReference>
<dbReference type="SUPFAM" id="SSF48498">
    <property type="entry name" value="Tetracyclin repressor-like, C-terminal domain"/>
    <property type="match status" value="1"/>
</dbReference>
<evidence type="ECO:0000256" key="3">
    <source>
        <dbReference type="ARBA" id="ARBA00023163"/>
    </source>
</evidence>
<dbReference type="PROSITE" id="PS50977">
    <property type="entry name" value="HTH_TETR_2"/>
    <property type="match status" value="1"/>
</dbReference>
<keyword evidence="10" id="KW-1185">Reference proteome</keyword>
<dbReference type="RefSeq" id="WP_168683456.1">
    <property type="nucleotide sequence ID" value="NZ_JAAXPF010000001.1"/>
</dbReference>
<evidence type="ECO:0000256" key="2">
    <source>
        <dbReference type="ARBA" id="ARBA00023125"/>
    </source>
</evidence>
<dbReference type="SUPFAM" id="SSF46689">
    <property type="entry name" value="Homeodomain-like"/>
    <property type="match status" value="1"/>
</dbReference>
<dbReference type="FunFam" id="1.10.10.60:FF:000141">
    <property type="entry name" value="TetR family transcriptional regulator"/>
    <property type="match status" value="1"/>
</dbReference>
<reference evidence="8 9" key="1">
    <citation type="submission" date="2020-04" db="EMBL/GenBank/DDBJ databases">
        <title>MicrobeNet Type strains.</title>
        <authorList>
            <person name="Nicholson A.C."/>
        </authorList>
    </citation>
    <scope>NUCLEOTIDE SEQUENCE [LARGE SCALE GENOMIC DNA]</scope>
    <source>
        <strain evidence="8 9">ATCC 700355</strain>
    </source>
</reference>
<dbReference type="Gene3D" id="1.10.357.10">
    <property type="entry name" value="Tetracycline Repressor, domain 2"/>
    <property type="match status" value="1"/>
</dbReference>
<organism evidence="8 9">
    <name type="scientific">Corynebacterium mucifaciens</name>
    <dbReference type="NCBI Taxonomy" id="57171"/>
    <lineage>
        <taxon>Bacteria</taxon>
        <taxon>Bacillati</taxon>
        <taxon>Actinomycetota</taxon>
        <taxon>Actinomycetes</taxon>
        <taxon>Mycobacteriales</taxon>
        <taxon>Corynebacteriaceae</taxon>
        <taxon>Corynebacterium</taxon>
    </lineage>
</organism>
<protein>
    <submittedName>
        <fullName evidence="7 8">AcrR family transcriptional regulator</fullName>
    </submittedName>
</protein>
<sequence>MARTRMTAPQRRDQLAGVGRQAFAERGFDGVSMEEIAARAGVSKPVVYEHFGSKEGLYQEVVRREMTRLEETITSSIQTGRWRERIERGVLALLTYVEEDTDGFVILAHGQLPGEGRTYSTILNRVTAEVSHLLAEAFKHRGLDEAMAGLYGQALVGTVSNSALWWLDERIPDKHTVAAHISNLCWNGLRGMEAQPRVYTGDAAEQEEGAAVTAADATVEEKEA</sequence>
<dbReference type="GO" id="GO:0003700">
    <property type="term" value="F:DNA-binding transcription factor activity"/>
    <property type="evidence" value="ECO:0007669"/>
    <property type="project" value="TreeGrafter"/>
</dbReference>
<comment type="caution">
    <text evidence="8">The sequence shown here is derived from an EMBL/GenBank/DDBJ whole genome shotgun (WGS) entry which is preliminary data.</text>
</comment>
<evidence type="ECO:0000313" key="9">
    <source>
        <dbReference type="Proteomes" id="UP000554284"/>
    </source>
</evidence>
<dbReference type="PANTHER" id="PTHR30055:SF227">
    <property type="entry name" value="TRANSCRIPTIONAL REGULATORY PROTEIN (PROBABLY TETR-FAMILY)-RELATED"/>
    <property type="match status" value="1"/>
</dbReference>
<dbReference type="InterPro" id="IPR036271">
    <property type="entry name" value="Tet_transcr_reg_TetR-rel_C_sf"/>
</dbReference>
<dbReference type="PROSITE" id="PS01081">
    <property type="entry name" value="HTH_TETR_1"/>
    <property type="match status" value="1"/>
</dbReference>
<reference evidence="7 10" key="2">
    <citation type="submission" date="2024-06" db="EMBL/GenBank/DDBJ databases">
        <title>Sequencing the genomes of 1000 actinobacteria strains.</title>
        <authorList>
            <person name="Klenk H.-P."/>
        </authorList>
    </citation>
    <scope>NUCLEOTIDE SEQUENCE [LARGE SCALE GENOMIC DNA]</scope>
    <source>
        <strain evidence="7 10">DSM 44265</strain>
    </source>
</reference>
<dbReference type="GO" id="GO:0045892">
    <property type="term" value="P:negative regulation of DNA-templated transcription"/>
    <property type="evidence" value="ECO:0007669"/>
    <property type="project" value="UniProtKB-ARBA"/>
</dbReference>
<feature type="region of interest" description="Disordered" evidence="5">
    <location>
        <begin position="202"/>
        <end position="224"/>
    </location>
</feature>
<dbReference type="Proteomes" id="UP001549139">
    <property type="component" value="Unassembled WGS sequence"/>
</dbReference>
<feature type="DNA-binding region" description="H-T-H motif" evidence="4">
    <location>
        <begin position="32"/>
        <end position="51"/>
    </location>
</feature>
<evidence type="ECO:0000313" key="10">
    <source>
        <dbReference type="Proteomes" id="UP001549139"/>
    </source>
</evidence>
<keyword evidence="2 4" id="KW-0238">DNA-binding</keyword>
<dbReference type="AlphaFoldDB" id="A0A7X6RDQ3"/>
<dbReference type="Pfam" id="PF21943">
    <property type="entry name" value="TetR_C_46"/>
    <property type="match status" value="1"/>
</dbReference>
<evidence type="ECO:0000259" key="6">
    <source>
        <dbReference type="PROSITE" id="PS50977"/>
    </source>
</evidence>
<dbReference type="Proteomes" id="UP000554284">
    <property type="component" value="Unassembled WGS sequence"/>
</dbReference>
<dbReference type="InterPro" id="IPR001647">
    <property type="entry name" value="HTH_TetR"/>
</dbReference>
<dbReference type="GO" id="GO:0000976">
    <property type="term" value="F:transcription cis-regulatory region binding"/>
    <property type="evidence" value="ECO:0007669"/>
    <property type="project" value="TreeGrafter"/>
</dbReference>